<evidence type="ECO:0000313" key="7">
    <source>
        <dbReference type="EMBL" id="MFD1937305.1"/>
    </source>
</evidence>
<dbReference type="EMBL" id="JBHUFV010000058">
    <property type="protein sequence ID" value="MFD1937305.1"/>
    <property type="molecule type" value="Genomic_DNA"/>
</dbReference>
<dbReference type="InterPro" id="IPR008271">
    <property type="entry name" value="Ser/Thr_kinase_AS"/>
</dbReference>
<dbReference type="PROSITE" id="PS00108">
    <property type="entry name" value="PROTEIN_KINASE_ST"/>
    <property type="match status" value="1"/>
</dbReference>
<dbReference type="EC" id="2.7.11.1" evidence="7"/>
<sequence length="352" mass="37211">MIAEPSHVGPYRLEGLLGEGGQGAVYLGVDPSGGRVAIKLLHARLAHDAGNRRRFLREVEAARRVGPFGTAQILDVDVQGNQPYIVSEYIPGESLQQLIAREGPRAAGGTRRLMLATAAALKAIHEAGIVHRDFKPSNVLLGPDGPRVIDFGISRALEGTTMQSSAVVGTPPYMSPEQLRGAAVGPESDVFSWAVTMVFAATGRPAFGQDSIPAVFNRILNHEPDLAGVPPELRGLLDACLAKEPHHRPDASGLVRLIVGEEAAPPRSQAVTRVQEPDPAGERPWGLAFAAQIVTTLAAAVVFLIAAELDSRQWPDIPVPGTDGLSFWPVTLTGLAAGGAIALVLHLLARRS</sequence>
<accession>A0ABW4T870</accession>
<keyword evidence="5" id="KW-1133">Transmembrane helix</keyword>
<keyword evidence="4" id="KW-0067">ATP-binding</keyword>
<dbReference type="SUPFAM" id="SSF56112">
    <property type="entry name" value="Protein kinase-like (PK-like)"/>
    <property type="match status" value="1"/>
</dbReference>
<evidence type="ECO:0000259" key="6">
    <source>
        <dbReference type="PROSITE" id="PS50011"/>
    </source>
</evidence>
<feature type="transmembrane region" description="Helical" evidence="5">
    <location>
        <begin position="327"/>
        <end position="349"/>
    </location>
</feature>
<dbReference type="InterPro" id="IPR000719">
    <property type="entry name" value="Prot_kinase_dom"/>
</dbReference>
<protein>
    <submittedName>
        <fullName evidence="7">Serine/threonine-protein kinase</fullName>
        <ecNumber evidence="7">2.7.11.1</ecNumber>
    </submittedName>
</protein>
<organism evidence="7 8">
    <name type="scientific">Nonomuraea mangrovi</name>
    <dbReference type="NCBI Taxonomy" id="2316207"/>
    <lineage>
        <taxon>Bacteria</taxon>
        <taxon>Bacillati</taxon>
        <taxon>Actinomycetota</taxon>
        <taxon>Actinomycetes</taxon>
        <taxon>Streptosporangiales</taxon>
        <taxon>Streptosporangiaceae</taxon>
        <taxon>Nonomuraea</taxon>
    </lineage>
</organism>
<evidence type="ECO:0000256" key="5">
    <source>
        <dbReference type="SAM" id="Phobius"/>
    </source>
</evidence>
<evidence type="ECO:0000256" key="2">
    <source>
        <dbReference type="ARBA" id="ARBA00022741"/>
    </source>
</evidence>
<dbReference type="InterPro" id="IPR011009">
    <property type="entry name" value="Kinase-like_dom_sf"/>
</dbReference>
<dbReference type="CDD" id="cd14014">
    <property type="entry name" value="STKc_PknB_like"/>
    <property type="match status" value="1"/>
</dbReference>
<dbReference type="PROSITE" id="PS50011">
    <property type="entry name" value="PROTEIN_KINASE_DOM"/>
    <property type="match status" value="1"/>
</dbReference>
<keyword evidence="1 7" id="KW-0808">Transferase</keyword>
<evidence type="ECO:0000256" key="3">
    <source>
        <dbReference type="ARBA" id="ARBA00022777"/>
    </source>
</evidence>
<keyword evidence="5" id="KW-0812">Transmembrane</keyword>
<keyword evidence="8" id="KW-1185">Reference proteome</keyword>
<keyword evidence="3 7" id="KW-0418">Kinase</keyword>
<name>A0ABW4T870_9ACTN</name>
<keyword evidence="5" id="KW-0472">Membrane</keyword>
<dbReference type="PANTHER" id="PTHR43289">
    <property type="entry name" value="MITOGEN-ACTIVATED PROTEIN KINASE KINASE KINASE 20-RELATED"/>
    <property type="match status" value="1"/>
</dbReference>
<dbReference type="Pfam" id="PF00069">
    <property type="entry name" value="Pkinase"/>
    <property type="match status" value="1"/>
</dbReference>
<dbReference type="Proteomes" id="UP001597368">
    <property type="component" value="Unassembled WGS sequence"/>
</dbReference>
<evidence type="ECO:0000313" key="8">
    <source>
        <dbReference type="Proteomes" id="UP001597368"/>
    </source>
</evidence>
<dbReference type="RefSeq" id="WP_379578360.1">
    <property type="nucleotide sequence ID" value="NZ_JBHUFV010000058.1"/>
</dbReference>
<keyword evidence="2" id="KW-0547">Nucleotide-binding</keyword>
<comment type="caution">
    <text evidence="7">The sequence shown here is derived from an EMBL/GenBank/DDBJ whole genome shotgun (WGS) entry which is preliminary data.</text>
</comment>
<gene>
    <name evidence="7" type="ORF">ACFSKW_38135</name>
</gene>
<dbReference type="Gene3D" id="3.30.200.20">
    <property type="entry name" value="Phosphorylase Kinase, domain 1"/>
    <property type="match status" value="1"/>
</dbReference>
<proteinExistence type="predicted"/>
<feature type="domain" description="Protein kinase" evidence="6">
    <location>
        <begin position="11"/>
        <end position="264"/>
    </location>
</feature>
<evidence type="ECO:0000256" key="1">
    <source>
        <dbReference type="ARBA" id="ARBA00022679"/>
    </source>
</evidence>
<dbReference type="PANTHER" id="PTHR43289:SF34">
    <property type="entry name" value="SERINE_THREONINE-PROTEIN KINASE YBDM-RELATED"/>
    <property type="match status" value="1"/>
</dbReference>
<feature type="transmembrane region" description="Helical" evidence="5">
    <location>
        <begin position="285"/>
        <end position="307"/>
    </location>
</feature>
<dbReference type="Gene3D" id="1.10.510.10">
    <property type="entry name" value="Transferase(Phosphotransferase) domain 1"/>
    <property type="match status" value="1"/>
</dbReference>
<reference evidence="8" key="1">
    <citation type="journal article" date="2019" name="Int. J. Syst. Evol. Microbiol.">
        <title>The Global Catalogue of Microorganisms (GCM) 10K type strain sequencing project: providing services to taxonomists for standard genome sequencing and annotation.</title>
        <authorList>
            <consortium name="The Broad Institute Genomics Platform"/>
            <consortium name="The Broad Institute Genome Sequencing Center for Infectious Disease"/>
            <person name="Wu L."/>
            <person name="Ma J."/>
        </authorList>
    </citation>
    <scope>NUCLEOTIDE SEQUENCE [LARGE SCALE GENOMIC DNA]</scope>
    <source>
        <strain evidence="8">ICMP 6774ER</strain>
    </source>
</reference>
<evidence type="ECO:0000256" key="4">
    <source>
        <dbReference type="ARBA" id="ARBA00022840"/>
    </source>
</evidence>
<dbReference type="GO" id="GO:0004674">
    <property type="term" value="F:protein serine/threonine kinase activity"/>
    <property type="evidence" value="ECO:0007669"/>
    <property type="project" value="UniProtKB-EC"/>
</dbReference>